<dbReference type="EMBL" id="ML993597">
    <property type="protein sequence ID" value="KAF2166234.1"/>
    <property type="molecule type" value="Genomic_DNA"/>
</dbReference>
<dbReference type="InterPro" id="IPR002733">
    <property type="entry name" value="AMMECR1_domain"/>
</dbReference>
<dbReference type="OrthoDB" id="24630at2759"/>
<accession>A0A6A6CGC1</accession>
<feature type="compositionally biased region" description="Acidic residues" evidence="1">
    <location>
        <begin position="46"/>
        <end position="64"/>
    </location>
</feature>
<dbReference type="Gene3D" id="3.30.700.20">
    <property type="entry name" value="Hypothetical protein ph0010, domain 1"/>
    <property type="match status" value="1"/>
</dbReference>
<dbReference type="Pfam" id="PF01871">
    <property type="entry name" value="AMMECR1"/>
    <property type="match status" value="1"/>
</dbReference>
<name>A0A6A6CGC1_ZASCE</name>
<feature type="compositionally biased region" description="Low complexity" evidence="1">
    <location>
        <begin position="83"/>
        <end position="123"/>
    </location>
</feature>
<dbReference type="InterPro" id="IPR027485">
    <property type="entry name" value="AMMECR1_N"/>
</dbReference>
<evidence type="ECO:0000313" key="3">
    <source>
        <dbReference type="EMBL" id="KAF2166234.1"/>
    </source>
</evidence>
<dbReference type="SUPFAM" id="SSF143447">
    <property type="entry name" value="AMMECR1-like"/>
    <property type="match status" value="1"/>
</dbReference>
<dbReference type="NCBIfam" id="TIGR00296">
    <property type="entry name" value="TIGR00296 family protein"/>
    <property type="match status" value="1"/>
</dbReference>
<feature type="region of interest" description="Disordered" evidence="1">
    <location>
        <begin position="37"/>
        <end position="123"/>
    </location>
</feature>
<dbReference type="PANTHER" id="PTHR13016:SF0">
    <property type="entry name" value="AMME SYNDROME CANDIDATE GENE 1 PROTEIN"/>
    <property type="match status" value="1"/>
</dbReference>
<proteinExistence type="predicted"/>
<dbReference type="PROSITE" id="PS51112">
    <property type="entry name" value="AMMECR1"/>
    <property type="match status" value="1"/>
</dbReference>
<dbReference type="InterPro" id="IPR023473">
    <property type="entry name" value="AMMECR1"/>
</dbReference>
<dbReference type="PANTHER" id="PTHR13016">
    <property type="entry name" value="AMMECR1 HOMOLOG"/>
    <property type="match status" value="1"/>
</dbReference>
<dbReference type="GeneID" id="54570332"/>
<feature type="domain" description="AMMECR1" evidence="2">
    <location>
        <begin position="99"/>
        <end position="301"/>
    </location>
</feature>
<dbReference type="AlphaFoldDB" id="A0A6A6CGC1"/>
<evidence type="ECO:0000259" key="2">
    <source>
        <dbReference type="PROSITE" id="PS51112"/>
    </source>
</evidence>
<dbReference type="Proteomes" id="UP000799537">
    <property type="component" value="Unassembled WGS sequence"/>
</dbReference>
<keyword evidence="4" id="KW-1185">Reference proteome</keyword>
<gene>
    <name evidence="3" type="ORF">M409DRAFT_66718</name>
</gene>
<evidence type="ECO:0000313" key="4">
    <source>
        <dbReference type="Proteomes" id="UP000799537"/>
    </source>
</evidence>
<dbReference type="InterPro" id="IPR036071">
    <property type="entry name" value="AMMECR1_dom_sf"/>
</dbReference>
<reference evidence="3" key="1">
    <citation type="journal article" date="2020" name="Stud. Mycol.">
        <title>101 Dothideomycetes genomes: a test case for predicting lifestyles and emergence of pathogens.</title>
        <authorList>
            <person name="Haridas S."/>
            <person name="Albert R."/>
            <person name="Binder M."/>
            <person name="Bloem J."/>
            <person name="Labutti K."/>
            <person name="Salamov A."/>
            <person name="Andreopoulos B."/>
            <person name="Baker S."/>
            <person name="Barry K."/>
            <person name="Bills G."/>
            <person name="Bluhm B."/>
            <person name="Cannon C."/>
            <person name="Castanera R."/>
            <person name="Culley D."/>
            <person name="Daum C."/>
            <person name="Ezra D."/>
            <person name="Gonzalez J."/>
            <person name="Henrissat B."/>
            <person name="Kuo A."/>
            <person name="Liang C."/>
            <person name="Lipzen A."/>
            <person name="Lutzoni F."/>
            <person name="Magnuson J."/>
            <person name="Mondo S."/>
            <person name="Nolan M."/>
            <person name="Ohm R."/>
            <person name="Pangilinan J."/>
            <person name="Park H.-J."/>
            <person name="Ramirez L."/>
            <person name="Alfaro M."/>
            <person name="Sun H."/>
            <person name="Tritt A."/>
            <person name="Yoshinaga Y."/>
            <person name="Zwiers L.-H."/>
            <person name="Turgeon B."/>
            <person name="Goodwin S."/>
            <person name="Spatafora J."/>
            <person name="Crous P."/>
            <person name="Grigoriev I."/>
        </authorList>
    </citation>
    <scope>NUCLEOTIDE SEQUENCE</scope>
    <source>
        <strain evidence="3">ATCC 36951</strain>
    </source>
</reference>
<dbReference type="RefSeq" id="XP_033667123.1">
    <property type="nucleotide sequence ID" value="XM_033817060.1"/>
</dbReference>
<sequence>MANQAHCAYCFETLAANFERRQPLSLTQVEELWEQHHASKGKAIDNEDEELSDEEDAEMTDAEAEPARPAAISRLLNRETDQSAASSSSSLPSTNSGKSSSKSGSSASGTATPASSVSSNSRTSLFSFSRRGRESAEEHPLFVTWNTVSRSGHKSLRGCIGTFEPQELEYGLRSYALTSAFEDVRFQPIPASLLPSLSCHVTLLTNFSAPNKDPMDWTLGKHGLRISFTHHGRRFGSTYLPDVAKEQGWTKEETLISLMRKAGWNGSSGSWQKVWRDGKGELVTYEGKQVGLHYGEWREWRDWVDEQGVKSKALN</sequence>
<protein>
    <recommendedName>
        <fullName evidence="2">AMMECR1 domain-containing protein</fullName>
    </recommendedName>
</protein>
<organism evidence="3 4">
    <name type="scientific">Zasmidium cellare ATCC 36951</name>
    <dbReference type="NCBI Taxonomy" id="1080233"/>
    <lineage>
        <taxon>Eukaryota</taxon>
        <taxon>Fungi</taxon>
        <taxon>Dikarya</taxon>
        <taxon>Ascomycota</taxon>
        <taxon>Pezizomycotina</taxon>
        <taxon>Dothideomycetes</taxon>
        <taxon>Dothideomycetidae</taxon>
        <taxon>Mycosphaerellales</taxon>
        <taxon>Mycosphaerellaceae</taxon>
        <taxon>Zasmidium</taxon>
    </lineage>
</organism>
<evidence type="ECO:0000256" key="1">
    <source>
        <dbReference type="SAM" id="MobiDB-lite"/>
    </source>
</evidence>